<name>A0ABW0T0Z4_9GAMM</name>
<dbReference type="EMBL" id="JBHSNG010000019">
    <property type="protein sequence ID" value="MFC5582534.1"/>
    <property type="molecule type" value="Genomic_DNA"/>
</dbReference>
<evidence type="ECO:0000256" key="2">
    <source>
        <dbReference type="PROSITE-ProRule" id="PRU00169"/>
    </source>
</evidence>
<dbReference type="CDD" id="cd00156">
    <property type="entry name" value="REC"/>
    <property type="match status" value="1"/>
</dbReference>
<accession>A0ABW0T0Z4</accession>
<evidence type="ECO:0000313" key="4">
    <source>
        <dbReference type="EMBL" id="MFC5582534.1"/>
    </source>
</evidence>
<sequence length="146" mass="15523">MFDLGVPMARAVARPSPGADAQQPLPAGHALLLDNEPAALAALSSLLVSWGWHVHACRNAEQALAAPWQPDLHILDFHLDGGCTGLDAWELLRARHAEVPTVMLTADRDGELRQRLLDAGIGVLCKPLKPLALRQVLQRVAAGAGA</sequence>
<dbReference type="Proteomes" id="UP001596111">
    <property type="component" value="Unassembled WGS sequence"/>
</dbReference>
<dbReference type="PROSITE" id="PS50110">
    <property type="entry name" value="RESPONSE_REGULATORY"/>
    <property type="match status" value="1"/>
</dbReference>
<dbReference type="Gene3D" id="3.40.50.2300">
    <property type="match status" value="1"/>
</dbReference>
<dbReference type="SUPFAM" id="SSF52172">
    <property type="entry name" value="CheY-like"/>
    <property type="match status" value="1"/>
</dbReference>
<dbReference type="Pfam" id="PF00072">
    <property type="entry name" value="Response_reg"/>
    <property type="match status" value="1"/>
</dbReference>
<dbReference type="RefSeq" id="WP_377328711.1">
    <property type="nucleotide sequence ID" value="NZ_JBHSNG010000019.1"/>
</dbReference>
<dbReference type="PANTHER" id="PTHR44591:SF3">
    <property type="entry name" value="RESPONSE REGULATORY DOMAIN-CONTAINING PROTEIN"/>
    <property type="match status" value="1"/>
</dbReference>
<gene>
    <name evidence="4" type="ORF">ACFPPB_15545</name>
</gene>
<comment type="caution">
    <text evidence="4">The sequence shown here is derived from an EMBL/GenBank/DDBJ whole genome shotgun (WGS) entry which is preliminary data.</text>
</comment>
<keyword evidence="1 2" id="KW-0597">Phosphoprotein</keyword>
<proteinExistence type="predicted"/>
<feature type="modified residue" description="4-aspartylphosphate" evidence="2">
    <location>
        <position position="76"/>
    </location>
</feature>
<dbReference type="InterPro" id="IPR011006">
    <property type="entry name" value="CheY-like_superfamily"/>
</dbReference>
<feature type="domain" description="Response regulatory" evidence="3">
    <location>
        <begin position="29"/>
        <end position="141"/>
    </location>
</feature>
<dbReference type="InterPro" id="IPR001789">
    <property type="entry name" value="Sig_transdc_resp-reg_receiver"/>
</dbReference>
<dbReference type="SMART" id="SM00448">
    <property type="entry name" value="REC"/>
    <property type="match status" value="1"/>
</dbReference>
<evidence type="ECO:0000259" key="3">
    <source>
        <dbReference type="PROSITE" id="PS50110"/>
    </source>
</evidence>
<dbReference type="PANTHER" id="PTHR44591">
    <property type="entry name" value="STRESS RESPONSE REGULATOR PROTEIN 1"/>
    <property type="match status" value="1"/>
</dbReference>
<evidence type="ECO:0000256" key="1">
    <source>
        <dbReference type="ARBA" id="ARBA00022553"/>
    </source>
</evidence>
<protein>
    <submittedName>
        <fullName evidence="4">Response regulator</fullName>
    </submittedName>
</protein>
<evidence type="ECO:0000313" key="5">
    <source>
        <dbReference type="Proteomes" id="UP001596111"/>
    </source>
</evidence>
<keyword evidence="5" id="KW-1185">Reference proteome</keyword>
<reference evidence="5" key="1">
    <citation type="journal article" date="2019" name="Int. J. Syst. Evol. Microbiol.">
        <title>The Global Catalogue of Microorganisms (GCM) 10K type strain sequencing project: providing services to taxonomists for standard genome sequencing and annotation.</title>
        <authorList>
            <consortium name="The Broad Institute Genomics Platform"/>
            <consortium name="The Broad Institute Genome Sequencing Center for Infectious Disease"/>
            <person name="Wu L."/>
            <person name="Ma J."/>
        </authorList>
    </citation>
    <scope>NUCLEOTIDE SEQUENCE [LARGE SCALE GENOMIC DNA]</scope>
    <source>
        <strain evidence="5">CGMCC 1.13587</strain>
    </source>
</reference>
<dbReference type="InterPro" id="IPR050595">
    <property type="entry name" value="Bact_response_regulator"/>
</dbReference>
<organism evidence="4 5">
    <name type="scientific">Rhodanobacter terrae</name>
    <dbReference type="NCBI Taxonomy" id="418647"/>
    <lineage>
        <taxon>Bacteria</taxon>
        <taxon>Pseudomonadati</taxon>
        <taxon>Pseudomonadota</taxon>
        <taxon>Gammaproteobacteria</taxon>
        <taxon>Lysobacterales</taxon>
        <taxon>Rhodanobacteraceae</taxon>
        <taxon>Rhodanobacter</taxon>
    </lineage>
</organism>